<protein>
    <recommendedName>
        <fullName evidence="5">ABC transporter domain-containing protein</fullName>
    </recommendedName>
</protein>
<dbReference type="GO" id="GO:0016887">
    <property type="term" value="F:ATP hydrolysis activity"/>
    <property type="evidence" value="ECO:0007669"/>
    <property type="project" value="InterPro"/>
</dbReference>
<dbReference type="Pfam" id="PF08402">
    <property type="entry name" value="TOBE_2"/>
    <property type="match status" value="1"/>
</dbReference>
<keyword evidence="7" id="KW-1185">Reference proteome</keyword>
<proteinExistence type="predicted"/>
<dbReference type="InterPro" id="IPR013611">
    <property type="entry name" value="Transp-assoc_OB_typ2"/>
</dbReference>
<evidence type="ECO:0000313" key="6">
    <source>
        <dbReference type="EMBL" id="QAA94736.1"/>
    </source>
</evidence>
<dbReference type="KEGG" id="pus:CKA81_13450"/>
<name>A0A410GEK3_9BURK</name>
<evidence type="ECO:0000256" key="4">
    <source>
        <dbReference type="ARBA" id="ARBA00022840"/>
    </source>
</evidence>
<dbReference type="PANTHER" id="PTHR42781">
    <property type="entry name" value="SPERMIDINE/PUTRESCINE IMPORT ATP-BINDING PROTEIN POTA"/>
    <property type="match status" value="1"/>
</dbReference>
<evidence type="ECO:0000256" key="1">
    <source>
        <dbReference type="ARBA" id="ARBA00022448"/>
    </source>
</evidence>
<keyword evidence="3" id="KW-0547">Nucleotide-binding</keyword>
<dbReference type="InterPro" id="IPR017871">
    <property type="entry name" value="ABC_transporter-like_CS"/>
</dbReference>
<accession>A0A410GEK3</accession>
<dbReference type="GO" id="GO:0140359">
    <property type="term" value="F:ABC-type transporter activity"/>
    <property type="evidence" value="ECO:0007669"/>
    <property type="project" value="UniProtKB-ARBA"/>
</dbReference>
<organism evidence="6 7">
    <name type="scientific">Pollutimonas thiosulfatoxidans</name>
    <dbReference type="NCBI Taxonomy" id="2028345"/>
    <lineage>
        <taxon>Bacteria</taxon>
        <taxon>Pseudomonadati</taxon>
        <taxon>Pseudomonadota</taxon>
        <taxon>Betaproteobacteria</taxon>
        <taxon>Burkholderiales</taxon>
        <taxon>Alcaligenaceae</taxon>
        <taxon>Pollutimonas</taxon>
    </lineage>
</organism>
<keyword evidence="2" id="KW-1003">Cell membrane</keyword>
<dbReference type="SMART" id="SM00382">
    <property type="entry name" value="AAA"/>
    <property type="match status" value="1"/>
</dbReference>
<dbReference type="PROSITE" id="PS00211">
    <property type="entry name" value="ABC_TRANSPORTER_1"/>
    <property type="match status" value="1"/>
</dbReference>
<keyword evidence="1" id="KW-0813">Transport</keyword>
<sequence length="364" mass="39340">MTEMISLESIVKTYPGSRVPALKGVSLDVRDGEFFTLLGPSGCGKTTLLRCIAGLENPDAGAIRIGGAAVFDSHRGLNTGPNKRNIGMVFQSYAIWPHMTVFENVAFPLRCRGERDLKAKVMHAMEVVGLEAFADRYSSRLSGGQQQRVALARAIVAQPDVMLLDEPLSNLDAALRGQMRVELRRLQREVGITTVLVTHDQHEALAMSDRIAVMSGGEVLEVNDPRELYERPSTIFSAQFLGNANRLQGTRAEGSHTVSTPIGVLSVDTLPATGDVACFVRPEHIELHLPSTLNGVPNSFSATVTEIRYVGEYCECDVTINGKDGAVTLRARMALSDAFQSGAACIVRLPPESIHCIPITAATL</sequence>
<evidence type="ECO:0000313" key="7">
    <source>
        <dbReference type="Proteomes" id="UP000283474"/>
    </source>
</evidence>
<dbReference type="InterPro" id="IPR027417">
    <property type="entry name" value="P-loop_NTPase"/>
</dbReference>
<dbReference type="EMBL" id="CP022987">
    <property type="protein sequence ID" value="QAA94736.1"/>
    <property type="molecule type" value="Genomic_DNA"/>
</dbReference>
<keyword evidence="4" id="KW-0067">ATP-binding</keyword>
<dbReference type="OrthoDB" id="5298774at2"/>
<evidence type="ECO:0000259" key="5">
    <source>
        <dbReference type="PROSITE" id="PS50893"/>
    </source>
</evidence>
<evidence type="ECO:0000256" key="2">
    <source>
        <dbReference type="ARBA" id="ARBA00022475"/>
    </source>
</evidence>
<dbReference type="InterPro" id="IPR003593">
    <property type="entry name" value="AAA+_ATPase"/>
</dbReference>
<keyword evidence="2" id="KW-0472">Membrane</keyword>
<dbReference type="InterPro" id="IPR003439">
    <property type="entry name" value="ABC_transporter-like_ATP-bd"/>
</dbReference>
<dbReference type="Proteomes" id="UP000283474">
    <property type="component" value="Chromosome"/>
</dbReference>
<evidence type="ECO:0000256" key="3">
    <source>
        <dbReference type="ARBA" id="ARBA00022741"/>
    </source>
</evidence>
<dbReference type="SUPFAM" id="SSF52540">
    <property type="entry name" value="P-loop containing nucleoside triphosphate hydrolases"/>
    <property type="match status" value="1"/>
</dbReference>
<reference evidence="6 7" key="1">
    <citation type="submission" date="2017-08" db="EMBL/GenBank/DDBJ databases">
        <authorList>
            <person name="Park S.-J."/>
            <person name="Kim H."/>
        </authorList>
    </citation>
    <scope>NUCLEOTIDE SEQUENCE [LARGE SCALE GENOMIC DNA]</scope>
    <source>
        <strain evidence="7">ye3</strain>
    </source>
</reference>
<dbReference type="InterPro" id="IPR050093">
    <property type="entry name" value="ABC_SmlMolc_Importer"/>
</dbReference>
<dbReference type="FunFam" id="3.40.50.300:FF:000042">
    <property type="entry name" value="Maltose/maltodextrin ABC transporter, ATP-binding protein"/>
    <property type="match status" value="1"/>
</dbReference>
<dbReference type="GO" id="GO:0043190">
    <property type="term" value="C:ATP-binding cassette (ABC) transporter complex"/>
    <property type="evidence" value="ECO:0007669"/>
    <property type="project" value="InterPro"/>
</dbReference>
<dbReference type="AlphaFoldDB" id="A0A410GEK3"/>
<gene>
    <name evidence="6" type="ORF">CKA81_13450</name>
</gene>
<dbReference type="InterPro" id="IPR008995">
    <property type="entry name" value="Mo/tungstate-bd_C_term_dom"/>
</dbReference>
<feature type="domain" description="ABC transporter" evidence="5">
    <location>
        <begin position="5"/>
        <end position="241"/>
    </location>
</feature>
<dbReference type="Pfam" id="PF00005">
    <property type="entry name" value="ABC_tran"/>
    <property type="match status" value="1"/>
</dbReference>
<dbReference type="SUPFAM" id="SSF50331">
    <property type="entry name" value="MOP-like"/>
    <property type="match status" value="1"/>
</dbReference>
<dbReference type="GO" id="GO:0005524">
    <property type="term" value="F:ATP binding"/>
    <property type="evidence" value="ECO:0007669"/>
    <property type="project" value="UniProtKB-KW"/>
</dbReference>
<dbReference type="RefSeq" id="WP_128355730.1">
    <property type="nucleotide sequence ID" value="NZ_CP022987.1"/>
</dbReference>
<dbReference type="PROSITE" id="PS50893">
    <property type="entry name" value="ABC_TRANSPORTER_2"/>
    <property type="match status" value="1"/>
</dbReference>
<dbReference type="Gene3D" id="3.40.50.300">
    <property type="entry name" value="P-loop containing nucleotide triphosphate hydrolases"/>
    <property type="match status" value="1"/>
</dbReference>
<dbReference type="PANTHER" id="PTHR42781:SF4">
    <property type="entry name" value="SPERMIDINE_PUTRESCINE IMPORT ATP-BINDING PROTEIN POTA"/>
    <property type="match status" value="1"/>
</dbReference>